<evidence type="ECO:0000313" key="1">
    <source>
        <dbReference type="EMBL" id="KAI9245338.1"/>
    </source>
</evidence>
<comment type="caution">
    <text evidence="1">The sequence shown here is derived from an EMBL/GenBank/DDBJ whole genome shotgun (WGS) entry which is preliminary data.</text>
</comment>
<gene>
    <name evidence="1" type="ORF">BDA99DRAFT_543674</name>
</gene>
<organism evidence="1 2">
    <name type="scientific">Phascolomyces articulosus</name>
    <dbReference type="NCBI Taxonomy" id="60185"/>
    <lineage>
        <taxon>Eukaryota</taxon>
        <taxon>Fungi</taxon>
        <taxon>Fungi incertae sedis</taxon>
        <taxon>Mucoromycota</taxon>
        <taxon>Mucoromycotina</taxon>
        <taxon>Mucoromycetes</taxon>
        <taxon>Mucorales</taxon>
        <taxon>Lichtheimiaceae</taxon>
        <taxon>Phascolomyces</taxon>
    </lineage>
</organism>
<evidence type="ECO:0000313" key="2">
    <source>
        <dbReference type="Proteomes" id="UP001209540"/>
    </source>
</evidence>
<name>A0AAD5JMK0_9FUNG</name>
<keyword evidence="2" id="KW-1185">Reference proteome</keyword>
<accession>A0AAD5JMK0</accession>
<protein>
    <submittedName>
        <fullName evidence="1">Uncharacterized protein</fullName>
    </submittedName>
</protein>
<dbReference type="EMBL" id="JAIXMP010000052">
    <property type="protein sequence ID" value="KAI9245338.1"/>
    <property type="molecule type" value="Genomic_DNA"/>
</dbReference>
<proteinExistence type="predicted"/>
<reference evidence="1" key="2">
    <citation type="submission" date="2023-02" db="EMBL/GenBank/DDBJ databases">
        <authorList>
            <consortium name="DOE Joint Genome Institute"/>
            <person name="Mondo S.J."/>
            <person name="Chang Y."/>
            <person name="Wang Y."/>
            <person name="Ahrendt S."/>
            <person name="Andreopoulos W."/>
            <person name="Barry K."/>
            <person name="Beard J."/>
            <person name="Benny G.L."/>
            <person name="Blankenship S."/>
            <person name="Bonito G."/>
            <person name="Cuomo C."/>
            <person name="Desiro A."/>
            <person name="Gervers K.A."/>
            <person name="Hundley H."/>
            <person name="Kuo A."/>
            <person name="LaButti K."/>
            <person name="Lang B.F."/>
            <person name="Lipzen A."/>
            <person name="O'Donnell K."/>
            <person name="Pangilinan J."/>
            <person name="Reynolds N."/>
            <person name="Sandor L."/>
            <person name="Smith M.W."/>
            <person name="Tsang A."/>
            <person name="Grigoriev I.V."/>
            <person name="Stajich J.E."/>
            <person name="Spatafora J.W."/>
        </authorList>
    </citation>
    <scope>NUCLEOTIDE SEQUENCE</scope>
    <source>
        <strain evidence="1">RSA 2281</strain>
    </source>
</reference>
<dbReference type="AlphaFoldDB" id="A0AAD5JMK0"/>
<reference evidence="1" key="1">
    <citation type="journal article" date="2022" name="IScience">
        <title>Evolution of zygomycete secretomes and the origins of terrestrial fungal ecologies.</title>
        <authorList>
            <person name="Chang Y."/>
            <person name="Wang Y."/>
            <person name="Mondo S."/>
            <person name="Ahrendt S."/>
            <person name="Andreopoulos W."/>
            <person name="Barry K."/>
            <person name="Beard J."/>
            <person name="Benny G.L."/>
            <person name="Blankenship S."/>
            <person name="Bonito G."/>
            <person name="Cuomo C."/>
            <person name="Desiro A."/>
            <person name="Gervers K.A."/>
            <person name="Hundley H."/>
            <person name="Kuo A."/>
            <person name="LaButti K."/>
            <person name="Lang B.F."/>
            <person name="Lipzen A."/>
            <person name="O'Donnell K."/>
            <person name="Pangilinan J."/>
            <person name="Reynolds N."/>
            <person name="Sandor L."/>
            <person name="Smith M.E."/>
            <person name="Tsang A."/>
            <person name="Grigoriev I.V."/>
            <person name="Stajich J.E."/>
            <person name="Spatafora J.W."/>
        </authorList>
    </citation>
    <scope>NUCLEOTIDE SEQUENCE</scope>
    <source>
        <strain evidence="1">RSA 2281</strain>
    </source>
</reference>
<dbReference type="Proteomes" id="UP001209540">
    <property type="component" value="Unassembled WGS sequence"/>
</dbReference>
<sequence length="153" mass="17546">MEMDMTAKAASFLVRIKIRTGQHYVRQYKIENELPVTMTGTKKPCWDTGKMSKKGCLHKIFLAGGVFYDEGYKHIGNVGNRMVSEKTVPFGAKFLTQIDSPDKAKLFNYAQIIWKKDVVYLTYETITQLYKVTASKSNAKRKIYKSMKSALRI</sequence>